<dbReference type="EMBL" id="JBHSXL010000001">
    <property type="protein sequence ID" value="MFC6891217.1"/>
    <property type="molecule type" value="Genomic_DNA"/>
</dbReference>
<evidence type="ECO:0000259" key="3">
    <source>
        <dbReference type="Pfam" id="PF23375"/>
    </source>
</evidence>
<feature type="compositionally biased region" description="Basic and acidic residues" evidence="1">
    <location>
        <begin position="32"/>
        <end position="55"/>
    </location>
</feature>
<evidence type="ECO:0000259" key="2">
    <source>
        <dbReference type="Pfam" id="PF23374"/>
    </source>
</evidence>
<dbReference type="InterPro" id="IPR056397">
    <property type="entry name" value="Fn3_arc"/>
</dbReference>
<dbReference type="AlphaFoldDB" id="A0ABD5UT20"/>
<organism evidence="5 6">
    <name type="scientific">Halopenitus salinus</name>
    <dbReference type="NCBI Taxonomy" id="1198295"/>
    <lineage>
        <taxon>Archaea</taxon>
        <taxon>Methanobacteriati</taxon>
        <taxon>Methanobacteriota</taxon>
        <taxon>Stenosarchaea group</taxon>
        <taxon>Halobacteria</taxon>
        <taxon>Halobacteriales</taxon>
        <taxon>Haloferacaceae</taxon>
        <taxon>Halopenitus</taxon>
    </lineage>
</organism>
<feature type="region of interest" description="Disordered" evidence="1">
    <location>
        <begin position="25"/>
        <end position="93"/>
    </location>
</feature>
<dbReference type="Pfam" id="PF23375">
    <property type="entry name" value="DUF7094"/>
    <property type="match status" value="1"/>
</dbReference>
<evidence type="ECO:0000256" key="1">
    <source>
        <dbReference type="SAM" id="MobiDB-lite"/>
    </source>
</evidence>
<proteinExistence type="predicted"/>
<dbReference type="Proteomes" id="UP001596296">
    <property type="component" value="Unassembled WGS sequence"/>
</dbReference>
<evidence type="ECO:0000259" key="4">
    <source>
        <dbReference type="Pfam" id="PF23379"/>
    </source>
</evidence>
<keyword evidence="6" id="KW-1185">Reference proteome</keyword>
<protein>
    <submittedName>
        <fullName evidence="5">Uncharacterized protein</fullName>
    </submittedName>
</protein>
<gene>
    <name evidence="5" type="ORF">ACFQE9_01015</name>
</gene>
<feature type="domain" description="DUF7096" evidence="4">
    <location>
        <begin position="3"/>
        <end position="252"/>
    </location>
</feature>
<dbReference type="InterPro" id="IPR055520">
    <property type="entry name" value="DUF7094"/>
</dbReference>
<accession>A0ABD5UT20</accession>
<feature type="domain" description="DUF7094" evidence="3">
    <location>
        <begin position="257"/>
        <end position="363"/>
    </location>
</feature>
<comment type="caution">
    <text evidence="5">The sequence shown here is derived from an EMBL/GenBank/DDBJ whole genome shotgun (WGS) entry which is preliminary data.</text>
</comment>
<evidence type="ECO:0000313" key="5">
    <source>
        <dbReference type="EMBL" id="MFC6891217.1"/>
    </source>
</evidence>
<sequence>MRVLPVLLAVALLIAPATAGFAVAGASPATGADDRPAILTERSPDAVDPLREEGPNRGADAVLVDASTVRQTGTEDGTDGNGTTENGSDAPATDTWINVLSAPSDSATSVSIGHHRADLGPASRIETARTTASMRTEAAIAHVRAANSSGERQRRLVAAEAEVRDAEARLYERQRAAIDAHARGELSDRELFIELAEISATADALRTRLDVLAALAAETSGTSLETDSLAFRLSVYDGPVRSYALETLRAGESPDRIYVETREDVAVLAAIDADDGEYLREVYRGDRWDRDAAGDADESERALERTLAAYPRVDDRSLSADTLGTDGLTRVNVPFEGGRLRTFVSGGDGDVFIEHQRRDLASFSDSHRRSTTQDGIEVTVDATYPGGPVRVTAMDVESGEPVSNATITVAAGDDDSVEVGSTNAEGRLWILSPDRPYRTTVVDDPRVAWVSEVTPVTPPRIPPPESGNEDES</sequence>
<dbReference type="Pfam" id="PF23374">
    <property type="entry name" value="Fn3_arc"/>
    <property type="match status" value="1"/>
</dbReference>
<dbReference type="InterPro" id="IPR055522">
    <property type="entry name" value="DUF7096"/>
</dbReference>
<feature type="domain" description="Fibronectin-III type-like" evidence="2">
    <location>
        <begin position="369"/>
        <end position="445"/>
    </location>
</feature>
<dbReference type="RefSeq" id="WP_379739144.1">
    <property type="nucleotide sequence ID" value="NZ_JBHSVN010000001.1"/>
</dbReference>
<evidence type="ECO:0000313" key="6">
    <source>
        <dbReference type="Proteomes" id="UP001596296"/>
    </source>
</evidence>
<dbReference type="Pfam" id="PF23379">
    <property type="entry name" value="DUF7096"/>
    <property type="match status" value="1"/>
</dbReference>
<name>A0ABD5UT20_9EURY</name>
<reference evidence="5 6" key="1">
    <citation type="journal article" date="2019" name="Int. J. Syst. Evol. Microbiol.">
        <title>The Global Catalogue of Microorganisms (GCM) 10K type strain sequencing project: providing services to taxonomists for standard genome sequencing and annotation.</title>
        <authorList>
            <consortium name="The Broad Institute Genomics Platform"/>
            <consortium name="The Broad Institute Genome Sequencing Center for Infectious Disease"/>
            <person name="Wu L."/>
            <person name="Ma J."/>
        </authorList>
    </citation>
    <scope>NUCLEOTIDE SEQUENCE [LARGE SCALE GENOMIC DNA]</scope>
    <source>
        <strain evidence="5 6">SKJ47</strain>
    </source>
</reference>